<dbReference type="AlphaFoldDB" id="A0A8E2DIH2"/>
<feature type="compositionally biased region" description="Low complexity" evidence="9">
    <location>
        <begin position="18"/>
        <end position="32"/>
    </location>
</feature>
<dbReference type="GO" id="GO:0050684">
    <property type="term" value="P:regulation of mRNA processing"/>
    <property type="evidence" value="ECO:0007669"/>
    <property type="project" value="TreeGrafter"/>
</dbReference>
<keyword evidence="12" id="KW-1185">Reference proteome</keyword>
<dbReference type="InterPro" id="IPR008271">
    <property type="entry name" value="Ser/Thr_kinase_AS"/>
</dbReference>
<dbReference type="SUPFAM" id="SSF56112">
    <property type="entry name" value="Protein kinase-like (PK-like)"/>
    <property type="match status" value="1"/>
</dbReference>
<accession>A0A8E2DIH2</accession>
<dbReference type="InterPro" id="IPR000719">
    <property type="entry name" value="Prot_kinase_dom"/>
</dbReference>
<dbReference type="SMART" id="SM00220">
    <property type="entry name" value="S_TKc"/>
    <property type="match status" value="1"/>
</dbReference>
<dbReference type="EC" id="2.7.11.1" evidence="1"/>
<reference evidence="11 12" key="1">
    <citation type="submission" date="2016-07" db="EMBL/GenBank/DDBJ databases">
        <title>Draft genome of the white-rot fungus Obba rivulosa 3A-2.</title>
        <authorList>
            <consortium name="DOE Joint Genome Institute"/>
            <person name="Miettinen O."/>
            <person name="Riley R."/>
            <person name="Acob R."/>
            <person name="Barry K."/>
            <person name="Cullen D."/>
            <person name="De Vries R."/>
            <person name="Hainaut M."/>
            <person name="Hatakka A."/>
            <person name="Henrissat B."/>
            <person name="Hilden K."/>
            <person name="Kuo R."/>
            <person name="Labutti K."/>
            <person name="Lipzen A."/>
            <person name="Makela M.R."/>
            <person name="Sandor L."/>
            <person name="Spatafora J.W."/>
            <person name="Grigoriev I.V."/>
            <person name="Hibbett D.S."/>
        </authorList>
    </citation>
    <scope>NUCLEOTIDE SEQUENCE [LARGE SCALE GENOMIC DNA]</scope>
    <source>
        <strain evidence="11 12">3A-2</strain>
    </source>
</reference>
<proteinExistence type="predicted"/>
<sequence length="471" mass="53418">MRSFMSGLRRVRGGPMPSSLSSRAIPRSSFSSTRGSNVHYVHHFKQRAPGIPIFTLSLDEEEENLFECDEEPHMCQLHSYGYMPVNLGQMIIDTPERKLEVVRKLGFGQSSSVWLARVHRGPYPTEYVSVKILTTSASRHLVWSSYEEIALWRTVRAANPQHPGYPYCTDYQLYDTFSRNSIHGKHMCFVTNVLGPDMVALHSSRSGETFPVRHVRQIIKQTLLALDYLHTVCNVVYVDLKPDNVLVSLVNPDESIGQYLAENPSRTYEPRIAPELSSSPIITVQSQPLFLNDTRESDNISVCLIDFDASITLEQCLQMRQFYEPQPAHLRAPEVTLDHPWSTPIDIWALGCTVSFYLTGKILPPVPTDIIESCSFQSDHVDWIKQVIGPYPSTFLASCHRRDQYLNQEGCPSRPSTISYPSIEDVLHCNEALAQSDVAAAARFIRRCLTIDPTLRPTAYELLSDEWLQDI</sequence>
<name>A0A8E2DIH2_9APHY</name>
<dbReference type="GO" id="GO:0000245">
    <property type="term" value="P:spliceosomal complex assembly"/>
    <property type="evidence" value="ECO:0007669"/>
    <property type="project" value="TreeGrafter"/>
</dbReference>
<evidence type="ECO:0000313" key="12">
    <source>
        <dbReference type="Proteomes" id="UP000250043"/>
    </source>
</evidence>
<gene>
    <name evidence="11" type="ORF">OBBRIDRAFT_760656</name>
</gene>
<evidence type="ECO:0000256" key="1">
    <source>
        <dbReference type="ARBA" id="ARBA00012513"/>
    </source>
</evidence>
<keyword evidence="5 11" id="KW-0418">Kinase</keyword>
<comment type="catalytic activity">
    <reaction evidence="8">
        <text>L-seryl-[protein] + ATP = O-phospho-L-seryl-[protein] + ADP + H(+)</text>
        <dbReference type="Rhea" id="RHEA:17989"/>
        <dbReference type="Rhea" id="RHEA-COMP:9863"/>
        <dbReference type="Rhea" id="RHEA-COMP:11604"/>
        <dbReference type="ChEBI" id="CHEBI:15378"/>
        <dbReference type="ChEBI" id="CHEBI:29999"/>
        <dbReference type="ChEBI" id="CHEBI:30616"/>
        <dbReference type="ChEBI" id="CHEBI:83421"/>
        <dbReference type="ChEBI" id="CHEBI:456216"/>
        <dbReference type="EC" id="2.7.11.1"/>
    </reaction>
</comment>
<feature type="domain" description="Protein kinase" evidence="10">
    <location>
        <begin position="99"/>
        <end position="468"/>
    </location>
</feature>
<evidence type="ECO:0000256" key="5">
    <source>
        <dbReference type="ARBA" id="ARBA00022777"/>
    </source>
</evidence>
<dbReference type="PROSITE" id="PS50011">
    <property type="entry name" value="PROTEIN_KINASE_DOM"/>
    <property type="match status" value="1"/>
</dbReference>
<evidence type="ECO:0000256" key="7">
    <source>
        <dbReference type="ARBA" id="ARBA00047899"/>
    </source>
</evidence>
<evidence type="ECO:0000256" key="2">
    <source>
        <dbReference type="ARBA" id="ARBA00022527"/>
    </source>
</evidence>
<protein>
    <recommendedName>
        <fullName evidence="1">non-specific serine/threonine protein kinase</fullName>
        <ecNumber evidence="1">2.7.11.1</ecNumber>
    </recommendedName>
</protein>
<organism evidence="11 12">
    <name type="scientific">Obba rivulosa</name>
    <dbReference type="NCBI Taxonomy" id="1052685"/>
    <lineage>
        <taxon>Eukaryota</taxon>
        <taxon>Fungi</taxon>
        <taxon>Dikarya</taxon>
        <taxon>Basidiomycota</taxon>
        <taxon>Agaricomycotina</taxon>
        <taxon>Agaricomycetes</taxon>
        <taxon>Polyporales</taxon>
        <taxon>Gelatoporiaceae</taxon>
        <taxon>Obba</taxon>
    </lineage>
</organism>
<keyword evidence="4" id="KW-0547">Nucleotide-binding</keyword>
<evidence type="ECO:0000313" key="11">
    <source>
        <dbReference type="EMBL" id="OCH86859.1"/>
    </source>
</evidence>
<evidence type="ECO:0000256" key="6">
    <source>
        <dbReference type="ARBA" id="ARBA00022840"/>
    </source>
</evidence>
<evidence type="ECO:0000256" key="3">
    <source>
        <dbReference type="ARBA" id="ARBA00022679"/>
    </source>
</evidence>
<dbReference type="PANTHER" id="PTHR47634:SF9">
    <property type="entry name" value="PROTEIN KINASE DOMAIN-CONTAINING PROTEIN-RELATED"/>
    <property type="match status" value="1"/>
</dbReference>
<dbReference type="PANTHER" id="PTHR47634">
    <property type="entry name" value="PROTEIN KINASE DOMAIN-CONTAINING PROTEIN-RELATED"/>
    <property type="match status" value="1"/>
</dbReference>
<keyword evidence="6" id="KW-0067">ATP-binding</keyword>
<dbReference type="InterPro" id="IPR011009">
    <property type="entry name" value="Kinase-like_dom_sf"/>
</dbReference>
<keyword evidence="2" id="KW-0723">Serine/threonine-protein kinase</keyword>
<dbReference type="Gene3D" id="3.30.200.20">
    <property type="entry name" value="Phosphorylase Kinase, domain 1"/>
    <property type="match status" value="1"/>
</dbReference>
<evidence type="ECO:0000259" key="10">
    <source>
        <dbReference type="PROSITE" id="PS50011"/>
    </source>
</evidence>
<dbReference type="InterPro" id="IPR051334">
    <property type="entry name" value="SRPK"/>
</dbReference>
<dbReference type="OrthoDB" id="5979581at2759"/>
<dbReference type="Proteomes" id="UP000250043">
    <property type="component" value="Unassembled WGS sequence"/>
</dbReference>
<evidence type="ECO:0000256" key="9">
    <source>
        <dbReference type="SAM" id="MobiDB-lite"/>
    </source>
</evidence>
<evidence type="ECO:0000256" key="4">
    <source>
        <dbReference type="ARBA" id="ARBA00022741"/>
    </source>
</evidence>
<comment type="catalytic activity">
    <reaction evidence="7">
        <text>L-threonyl-[protein] + ATP = O-phospho-L-threonyl-[protein] + ADP + H(+)</text>
        <dbReference type="Rhea" id="RHEA:46608"/>
        <dbReference type="Rhea" id="RHEA-COMP:11060"/>
        <dbReference type="Rhea" id="RHEA-COMP:11605"/>
        <dbReference type="ChEBI" id="CHEBI:15378"/>
        <dbReference type="ChEBI" id="CHEBI:30013"/>
        <dbReference type="ChEBI" id="CHEBI:30616"/>
        <dbReference type="ChEBI" id="CHEBI:61977"/>
        <dbReference type="ChEBI" id="CHEBI:456216"/>
        <dbReference type="EC" id="2.7.11.1"/>
    </reaction>
</comment>
<keyword evidence="3" id="KW-0808">Transferase</keyword>
<evidence type="ECO:0000256" key="8">
    <source>
        <dbReference type="ARBA" id="ARBA00048679"/>
    </source>
</evidence>
<dbReference type="EMBL" id="KV722509">
    <property type="protein sequence ID" value="OCH86859.1"/>
    <property type="molecule type" value="Genomic_DNA"/>
</dbReference>
<dbReference type="PROSITE" id="PS00108">
    <property type="entry name" value="PROTEIN_KINASE_ST"/>
    <property type="match status" value="1"/>
</dbReference>
<dbReference type="GO" id="GO:0005524">
    <property type="term" value="F:ATP binding"/>
    <property type="evidence" value="ECO:0007669"/>
    <property type="project" value="UniProtKB-KW"/>
</dbReference>
<dbReference type="Pfam" id="PF00069">
    <property type="entry name" value="Pkinase"/>
    <property type="match status" value="2"/>
</dbReference>
<dbReference type="Gene3D" id="1.10.510.10">
    <property type="entry name" value="Transferase(Phosphotransferase) domain 1"/>
    <property type="match status" value="1"/>
</dbReference>
<feature type="region of interest" description="Disordered" evidence="9">
    <location>
        <begin position="1"/>
        <end position="33"/>
    </location>
</feature>
<dbReference type="GO" id="GO:0004674">
    <property type="term" value="F:protein serine/threonine kinase activity"/>
    <property type="evidence" value="ECO:0007669"/>
    <property type="project" value="UniProtKB-KW"/>
</dbReference>